<evidence type="ECO:0000313" key="2">
    <source>
        <dbReference type="EMBL" id="GLS19952.1"/>
    </source>
</evidence>
<sequence length="59" mass="6376">MPADKNKPPESNDRATVAALIFVVLLVGACIWVFTELKEKNDELTCVASGRTNCAPISQ</sequence>
<comment type="caution">
    <text evidence="2">The sequence shown here is derived from an EMBL/GenBank/DDBJ whole genome shotgun (WGS) entry which is preliminary data.</text>
</comment>
<feature type="transmembrane region" description="Helical" evidence="1">
    <location>
        <begin position="15"/>
        <end position="34"/>
    </location>
</feature>
<keyword evidence="1" id="KW-0472">Membrane</keyword>
<accession>A0ABQ6CHY4</accession>
<gene>
    <name evidence="2" type="ORF">GCM10007874_29690</name>
</gene>
<dbReference type="PROSITE" id="PS51257">
    <property type="entry name" value="PROKAR_LIPOPROTEIN"/>
    <property type="match status" value="1"/>
</dbReference>
<reference evidence="3" key="1">
    <citation type="journal article" date="2019" name="Int. J. Syst. Evol. Microbiol.">
        <title>The Global Catalogue of Microorganisms (GCM) 10K type strain sequencing project: providing services to taxonomists for standard genome sequencing and annotation.</title>
        <authorList>
            <consortium name="The Broad Institute Genomics Platform"/>
            <consortium name="The Broad Institute Genome Sequencing Center for Infectious Disease"/>
            <person name="Wu L."/>
            <person name="Ma J."/>
        </authorList>
    </citation>
    <scope>NUCLEOTIDE SEQUENCE [LARGE SCALE GENOMIC DNA]</scope>
    <source>
        <strain evidence="3">NBRC 101365</strain>
    </source>
</reference>
<dbReference type="EMBL" id="BSPC01000026">
    <property type="protein sequence ID" value="GLS19952.1"/>
    <property type="molecule type" value="Genomic_DNA"/>
</dbReference>
<keyword evidence="1" id="KW-0812">Transmembrane</keyword>
<organism evidence="2 3">
    <name type="scientific">Labrys miyagiensis</name>
    <dbReference type="NCBI Taxonomy" id="346912"/>
    <lineage>
        <taxon>Bacteria</taxon>
        <taxon>Pseudomonadati</taxon>
        <taxon>Pseudomonadota</taxon>
        <taxon>Alphaproteobacteria</taxon>
        <taxon>Hyphomicrobiales</taxon>
        <taxon>Xanthobacteraceae</taxon>
        <taxon>Labrys</taxon>
    </lineage>
</organism>
<keyword evidence="1" id="KW-1133">Transmembrane helix</keyword>
<proteinExistence type="predicted"/>
<dbReference type="RefSeq" id="WP_284313016.1">
    <property type="nucleotide sequence ID" value="NZ_BSPC01000026.1"/>
</dbReference>
<evidence type="ECO:0000256" key="1">
    <source>
        <dbReference type="SAM" id="Phobius"/>
    </source>
</evidence>
<dbReference type="Proteomes" id="UP001156882">
    <property type="component" value="Unassembled WGS sequence"/>
</dbReference>
<name>A0ABQ6CHY4_9HYPH</name>
<protein>
    <submittedName>
        <fullName evidence="2">Uncharacterized protein</fullName>
    </submittedName>
</protein>
<keyword evidence="3" id="KW-1185">Reference proteome</keyword>
<evidence type="ECO:0000313" key="3">
    <source>
        <dbReference type="Proteomes" id="UP001156882"/>
    </source>
</evidence>